<organism evidence="1 2">
    <name type="scientific">Methylomirabilis oxygeniifera</name>
    <dbReference type="NCBI Taxonomy" id="671143"/>
    <lineage>
        <taxon>Bacteria</taxon>
        <taxon>Candidatus Methylomirabilota</taxon>
        <taxon>Candidatus Methylomirabilia</taxon>
        <taxon>Candidatus Methylomirabilales</taxon>
        <taxon>Candidatus Methylomirabilaceae</taxon>
        <taxon>Candidatus Methylomirabilis</taxon>
    </lineage>
</organism>
<accession>D5MM00</accession>
<dbReference type="Pfam" id="PF14907">
    <property type="entry name" value="NTP_transf_5"/>
    <property type="match status" value="1"/>
</dbReference>
<proteinExistence type="predicted"/>
<dbReference type="Proteomes" id="UP000006898">
    <property type="component" value="Chromosome"/>
</dbReference>
<gene>
    <name evidence="1" type="ORF">DAMO_2984</name>
</gene>
<evidence type="ECO:0008006" key="3">
    <source>
        <dbReference type="Google" id="ProtNLM"/>
    </source>
</evidence>
<evidence type="ECO:0000313" key="2">
    <source>
        <dbReference type="Proteomes" id="UP000006898"/>
    </source>
</evidence>
<dbReference type="KEGG" id="mox:DAMO_2984"/>
<dbReference type="HOGENOM" id="CLU_996328_0_0_0"/>
<dbReference type="Gene3D" id="3.30.460.40">
    <property type="match status" value="1"/>
</dbReference>
<dbReference type="AlphaFoldDB" id="D5MM00"/>
<sequence>MSIVSSMYHQAALNDIAAAFGDRGVPFVLLKGEGLSRALYPQEGLRPYGDIDLLVRPETYEMAKVILMGLGFRLRRAAKEAERLRLFGEIEFDREGPITVTVDLHWNTLMTSWEPRSLLTDNETWASLGHVRLGNRTIPILKGEALLIYLCVHFAFHHVFDGLLLLCDLYLILRRYAERTDWDRLIAMTDRYQCRHALYYSLFFVKSLMEAPVPNPILDSLRPNAMIRVLMPTTRMLLRDSLTPQMLERYVKLLLIDTQRGRWRALQAWLRSSKQLFGR</sequence>
<reference evidence="1 2" key="1">
    <citation type="journal article" date="2010" name="Nature">
        <title>Nitrite-driven anaerobic methane oxidation by oxygenic bacteria.</title>
        <authorList>
            <person name="Ettwig K.F."/>
            <person name="Butler M.K."/>
            <person name="Le Paslier D."/>
            <person name="Pelletier E."/>
            <person name="Mangenot S."/>
            <person name="Kuypers M.M.M."/>
            <person name="Schreiber F."/>
            <person name="Dutilh B.E."/>
            <person name="Zedelius J."/>
            <person name="de Beer D."/>
            <person name="Gloerich J."/>
            <person name="Wessels H.J.C.T."/>
            <person name="van Allen T."/>
            <person name="Luesken F."/>
            <person name="Wu M."/>
            <person name="van de Pas-Schoonen K.T."/>
            <person name="Op den Camp H.J.M."/>
            <person name="Janssen-Megens E.M."/>
            <person name="Francoijs K-J."/>
            <person name="Stunnenberg H."/>
            <person name="Weissenbach J."/>
            <person name="Jetten M.S.M."/>
            <person name="Strous M."/>
        </authorList>
    </citation>
    <scope>NUCLEOTIDE SEQUENCE [LARGE SCALE GENOMIC DNA]</scope>
</reference>
<dbReference type="InterPro" id="IPR039498">
    <property type="entry name" value="NTP_transf_5"/>
</dbReference>
<dbReference type="eggNOG" id="ENOG5032BIN">
    <property type="taxonomic scope" value="Bacteria"/>
</dbReference>
<protein>
    <recommendedName>
        <fullName evidence="3">Nucleotidyltransferase family protein</fullName>
    </recommendedName>
</protein>
<evidence type="ECO:0000313" key="1">
    <source>
        <dbReference type="EMBL" id="CBE70057.1"/>
    </source>
</evidence>
<name>D5MM00_METO1</name>
<dbReference type="STRING" id="671143.DAMO_2984"/>
<dbReference type="EMBL" id="FP565575">
    <property type="protein sequence ID" value="CBE70057.1"/>
    <property type="molecule type" value="Genomic_DNA"/>
</dbReference>